<gene>
    <name evidence="1" type="ORF">SteCoe_9427</name>
</gene>
<dbReference type="EMBL" id="MPUH01000147">
    <property type="protein sequence ID" value="OMJ88567.1"/>
    <property type="molecule type" value="Genomic_DNA"/>
</dbReference>
<dbReference type="AlphaFoldDB" id="A0A1R2CHT2"/>
<dbReference type="OrthoDB" id="312133at2759"/>
<evidence type="ECO:0000313" key="1">
    <source>
        <dbReference type="EMBL" id="OMJ88567.1"/>
    </source>
</evidence>
<keyword evidence="2" id="KW-1185">Reference proteome</keyword>
<protein>
    <submittedName>
        <fullName evidence="1">Uncharacterized protein</fullName>
    </submittedName>
</protein>
<comment type="caution">
    <text evidence="1">The sequence shown here is derived from an EMBL/GenBank/DDBJ whole genome shotgun (WGS) entry which is preliminary data.</text>
</comment>
<dbReference type="Proteomes" id="UP000187209">
    <property type="component" value="Unassembled WGS sequence"/>
</dbReference>
<evidence type="ECO:0000313" key="2">
    <source>
        <dbReference type="Proteomes" id="UP000187209"/>
    </source>
</evidence>
<sequence>MSTKCPLSDPSLDIIPTNAHLVGNCLCQFCTCGKHLCPRMNFKDPFPRATFTTKYMSEFKKGGFNLPVKPEARIWRPNKLPMDLITSNQEDFISKDAKPATPIKPTKSATPKKPKISETTINSYNYPDWGAQAVNHEKRWHPPVRTVELPFKGTSSYARSFSPIHPHDAKVFETNYSVSTAYQTSFSLGPKTGFDDRTTYADKMKNYTGSGLNTRIKVRAPKAEQTFSSPMHFNTTANSFYATPSHKIDPRQLRIQLQSRGM</sequence>
<reference evidence="1 2" key="1">
    <citation type="submission" date="2016-11" db="EMBL/GenBank/DDBJ databases">
        <title>The macronuclear genome of Stentor coeruleus: a giant cell with tiny introns.</title>
        <authorList>
            <person name="Slabodnick M."/>
            <person name="Ruby J.G."/>
            <person name="Reiff S.B."/>
            <person name="Swart E.C."/>
            <person name="Gosai S."/>
            <person name="Prabakaran S."/>
            <person name="Witkowska E."/>
            <person name="Larue G.E."/>
            <person name="Fisher S."/>
            <person name="Freeman R.M."/>
            <person name="Gunawardena J."/>
            <person name="Chu W."/>
            <person name="Stover N.A."/>
            <person name="Gregory B.D."/>
            <person name="Nowacki M."/>
            <person name="Derisi J."/>
            <person name="Roy S.W."/>
            <person name="Marshall W.F."/>
            <person name="Sood P."/>
        </authorList>
    </citation>
    <scope>NUCLEOTIDE SEQUENCE [LARGE SCALE GENOMIC DNA]</scope>
    <source>
        <strain evidence="1">WM001</strain>
    </source>
</reference>
<proteinExistence type="predicted"/>
<organism evidence="1 2">
    <name type="scientific">Stentor coeruleus</name>
    <dbReference type="NCBI Taxonomy" id="5963"/>
    <lineage>
        <taxon>Eukaryota</taxon>
        <taxon>Sar</taxon>
        <taxon>Alveolata</taxon>
        <taxon>Ciliophora</taxon>
        <taxon>Postciliodesmatophora</taxon>
        <taxon>Heterotrichea</taxon>
        <taxon>Heterotrichida</taxon>
        <taxon>Stentoridae</taxon>
        <taxon>Stentor</taxon>
    </lineage>
</organism>
<name>A0A1R2CHT2_9CILI</name>
<accession>A0A1R2CHT2</accession>